<dbReference type="PANTHER" id="PTHR38764">
    <property type="entry name" value="ACYL CARRIER PROTEIN PHOSPHODIESTERASE"/>
    <property type="match status" value="1"/>
</dbReference>
<dbReference type="Proteomes" id="UP000219036">
    <property type="component" value="Unassembled WGS sequence"/>
</dbReference>
<evidence type="ECO:0000256" key="3">
    <source>
        <dbReference type="ARBA" id="ARBA00023098"/>
    </source>
</evidence>
<accession>A0A285NBQ9</accession>
<dbReference type="OrthoDB" id="8442777at2"/>
<dbReference type="Pfam" id="PF04336">
    <property type="entry name" value="ACP_PD"/>
    <property type="match status" value="1"/>
</dbReference>
<dbReference type="PIRSF" id="PIRSF011489">
    <property type="entry name" value="DUF479"/>
    <property type="match status" value="1"/>
</dbReference>
<keyword evidence="3" id="KW-0443">Lipid metabolism</keyword>
<name>A0A285NBQ9_9AQUI</name>
<dbReference type="PANTHER" id="PTHR38764:SF1">
    <property type="entry name" value="ACYL CARRIER PROTEIN PHOSPHODIESTERASE"/>
    <property type="match status" value="1"/>
</dbReference>
<gene>
    <name evidence="4" type="ORF">SAMN06265182_0826</name>
</gene>
<evidence type="ECO:0000256" key="1">
    <source>
        <dbReference type="ARBA" id="ARBA00022516"/>
    </source>
</evidence>
<dbReference type="GO" id="GO:0006633">
    <property type="term" value="P:fatty acid biosynthetic process"/>
    <property type="evidence" value="ECO:0007669"/>
    <property type="project" value="InterPro"/>
</dbReference>
<keyword evidence="2" id="KW-0378">Hydrolase</keyword>
<reference evidence="5" key="1">
    <citation type="submission" date="2017-09" db="EMBL/GenBank/DDBJ databases">
        <authorList>
            <person name="Varghese N."/>
            <person name="Submissions S."/>
        </authorList>
    </citation>
    <scope>NUCLEOTIDE SEQUENCE [LARGE SCALE GENOMIC DNA]</scope>
    <source>
        <strain evidence="5">DSM 15103</strain>
    </source>
</reference>
<evidence type="ECO:0000313" key="5">
    <source>
        <dbReference type="Proteomes" id="UP000219036"/>
    </source>
</evidence>
<dbReference type="GO" id="GO:0008770">
    <property type="term" value="F:[acyl-carrier-protein] phosphodiesterase activity"/>
    <property type="evidence" value="ECO:0007669"/>
    <property type="project" value="InterPro"/>
</dbReference>
<organism evidence="4 5">
    <name type="scientific">Persephonella hydrogeniphila</name>
    <dbReference type="NCBI Taxonomy" id="198703"/>
    <lineage>
        <taxon>Bacteria</taxon>
        <taxon>Pseudomonadati</taxon>
        <taxon>Aquificota</taxon>
        <taxon>Aquificia</taxon>
        <taxon>Aquificales</taxon>
        <taxon>Hydrogenothermaceae</taxon>
        <taxon>Persephonella</taxon>
    </lineage>
</organism>
<evidence type="ECO:0000256" key="2">
    <source>
        <dbReference type="ARBA" id="ARBA00022801"/>
    </source>
</evidence>
<protein>
    <submittedName>
        <fullName evidence="4">Acyl carrier protein phosphodiesterase</fullName>
    </submittedName>
</protein>
<evidence type="ECO:0000313" key="4">
    <source>
        <dbReference type="EMBL" id="SNZ06870.1"/>
    </source>
</evidence>
<sequence>MNFLFHIYISKEDKDEMIGNFLGDFVKGEYGNVYPPSIQKGIIIHRKLDGFSNKTTAYKKNKTLFPEKLKKISPVAIDIFYDHFLAKNFKKLCNLDLLDFSLDFYNLLEVVEPKPERLKKIFPYLKEENWLYRYTEIDFIELTVKRVSRRFKRKNDLPECFSVFWENYSTLEEYFFLFHNEILDFKHLLDSKLNTFPKSN</sequence>
<dbReference type="RefSeq" id="WP_097000000.1">
    <property type="nucleotide sequence ID" value="NZ_OBEI01000002.1"/>
</dbReference>
<keyword evidence="1" id="KW-0444">Lipid biosynthesis</keyword>
<dbReference type="AlphaFoldDB" id="A0A285NBQ9"/>
<dbReference type="InterPro" id="IPR007431">
    <property type="entry name" value="ACP_PD"/>
</dbReference>
<dbReference type="EMBL" id="OBEI01000002">
    <property type="protein sequence ID" value="SNZ06870.1"/>
    <property type="molecule type" value="Genomic_DNA"/>
</dbReference>
<proteinExistence type="predicted"/>
<keyword evidence="5" id="KW-1185">Reference proteome</keyword>